<evidence type="ECO:0000259" key="17">
    <source>
        <dbReference type="Pfam" id="PF05201"/>
    </source>
</evidence>
<evidence type="ECO:0000256" key="8">
    <source>
        <dbReference type="ARBA" id="ARBA00068659"/>
    </source>
</evidence>
<dbReference type="InterPro" id="IPR015895">
    <property type="entry name" value="4pyrrol_synth_GluRdtase_N"/>
</dbReference>
<reference evidence="18" key="1">
    <citation type="submission" date="2020-10" db="EMBL/GenBank/DDBJ databases">
        <authorList>
            <person name="Gilroy R."/>
        </authorList>
    </citation>
    <scope>NUCLEOTIDE SEQUENCE</scope>
    <source>
        <strain evidence="18">CHK160-1198</strain>
    </source>
</reference>
<dbReference type="PIRSF" id="PIRSF000445">
    <property type="entry name" value="4pyrrol_synth_GluRdtase"/>
    <property type="match status" value="1"/>
</dbReference>
<evidence type="ECO:0000256" key="5">
    <source>
        <dbReference type="ARBA" id="ARBA00023002"/>
    </source>
</evidence>
<feature type="active site" description="Nucleophile" evidence="9 10">
    <location>
        <position position="50"/>
    </location>
</feature>
<dbReference type="FunFam" id="3.30.460.30:FF:000001">
    <property type="entry name" value="Glutamyl-tRNA reductase"/>
    <property type="match status" value="1"/>
</dbReference>
<dbReference type="Pfam" id="PF01488">
    <property type="entry name" value="Shikimate_DH"/>
    <property type="match status" value="1"/>
</dbReference>
<dbReference type="FunFam" id="3.40.50.720:FF:000031">
    <property type="entry name" value="Glutamyl-tRNA reductase"/>
    <property type="match status" value="1"/>
</dbReference>
<keyword evidence="6 9" id="KW-0627">Porphyrin biosynthesis</keyword>
<dbReference type="Gene3D" id="3.30.460.30">
    <property type="entry name" value="Glutamyl-tRNA reductase, N-terminal domain"/>
    <property type="match status" value="1"/>
</dbReference>
<evidence type="ECO:0000259" key="15">
    <source>
        <dbReference type="Pfam" id="PF00745"/>
    </source>
</evidence>
<feature type="binding site" evidence="9 11">
    <location>
        <begin position="113"/>
        <end position="115"/>
    </location>
    <ligand>
        <name>substrate</name>
    </ligand>
</feature>
<feature type="binding site" evidence="9 11">
    <location>
        <begin position="49"/>
        <end position="52"/>
    </location>
    <ligand>
        <name>substrate</name>
    </ligand>
</feature>
<dbReference type="AlphaFoldDB" id="A0A9D1MN91"/>
<dbReference type="NCBIfam" id="TIGR01035">
    <property type="entry name" value="hemA"/>
    <property type="match status" value="1"/>
</dbReference>
<comment type="pathway">
    <text evidence="1 9 14">Porphyrin-containing compound metabolism; protoporphyrin-IX biosynthesis; 5-aminolevulinate from L-glutamyl-tRNA(Glu): step 1/2.</text>
</comment>
<comment type="caution">
    <text evidence="18">The sequence shown here is derived from an EMBL/GenBank/DDBJ whole genome shotgun (WGS) entry which is preliminary data.</text>
</comment>
<evidence type="ECO:0000259" key="16">
    <source>
        <dbReference type="Pfam" id="PF01488"/>
    </source>
</evidence>
<dbReference type="InterPro" id="IPR036343">
    <property type="entry name" value="GluRdtase_N_sf"/>
</dbReference>
<evidence type="ECO:0000256" key="4">
    <source>
        <dbReference type="ARBA" id="ARBA00022857"/>
    </source>
</evidence>
<feature type="binding site" evidence="9 12">
    <location>
        <begin position="188"/>
        <end position="193"/>
    </location>
    <ligand>
        <name>NADP(+)</name>
        <dbReference type="ChEBI" id="CHEBI:58349"/>
    </ligand>
</feature>
<comment type="function">
    <text evidence="9">Catalyzes the NADPH-dependent reduction of glutamyl-tRNA(Glu) to glutamate 1-semialdehyde (GSA).</text>
</comment>
<dbReference type="InterPro" id="IPR015896">
    <property type="entry name" value="4pyrrol_synth_GluRdtase_dimer"/>
</dbReference>
<feature type="binding site" evidence="9 11">
    <location>
        <position position="119"/>
    </location>
    <ligand>
        <name>substrate</name>
    </ligand>
</feature>
<name>A0A9D1MN91_9FIRM</name>
<sequence>MQLVVFGLNHKTAPVGVREKFALSHDDVKKILSLTSYYDSIREMAILSTCNRMEVYAVLDDVPEPCRFLRNFLGKMSADGICEEKYFYCYTGEKCIYHLFKVTASLDSLVLGEGQILSQVKKAYALAREMQTTSTVLNIFFHRAISFGKRVRTETLIAYNTVSVSSAAVSLVQERLGSLQNCRVLLVGAGKMGELTALNLRAKGCDAIYIANRDEQKALALAEKVNGKTILLENVVPSAADMDVIITSTGATNYMIEKKDLLVAMEKNSNKRLMLIDIAVPRDIDPDVKDIKGIELYNMDDMEEAVDEHRRLREHEATLATAMLEEETLALVERFNYLSFQPVMDLLSNRAEKMRKREVKRALAKLPELSSEEIRILDNMTQMIVRKILRDPMVQLNNSAGTSGEEYYVQAMKKLFKLDTLMEKSDEKTTYYWDSQQQACSLAGKPCQNNSGESS</sequence>
<dbReference type="EMBL" id="DVNI01000003">
    <property type="protein sequence ID" value="HIU63446.1"/>
    <property type="molecule type" value="Genomic_DNA"/>
</dbReference>
<evidence type="ECO:0000256" key="13">
    <source>
        <dbReference type="PIRSR" id="PIRSR000445-4"/>
    </source>
</evidence>
<dbReference type="EC" id="1.2.1.70" evidence="3 9"/>
<evidence type="ECO:0000313" key="19">
    <source>
        <dbReference type="Proteomes" id="UP000824099"/>
    </source>
</evidence>
<feature type="domain" description="Tetrapyrrole biosynthesis glutamyl-tRNA reductase dimerisation" evidence="15">
    <location>
        <begin position="320"/>
        <end position="418"/>
    </location>
</feature>
<evidence type="ECO:0000256" key="14">
    <source>
        <dbReference type="RuleBase" id="RU000584"/>
    </source>
</evidence>
<comment type="subunit">
    <text evidence="9">Homodimer.</text>
</comment>
<reference evidence="18" key="2">
    <citation type="journal article" date="2021" name="PeerJ">
        <title>Extensive microbial diversity within the chicken gut microbiome revealed by metagenomics and culture.</title>
        <authorList>
            <person name="Gilroy R."/>
            <person name="Ravi A."/>
            <person name="Getino M."/>
            <person name="Pursley I."/>
            <person name="Horton D.L."/>
            <person name="Alikhan N.F."/>
            <person name="Baker D."/>
            <person name="Gharbi K."/>
            <person name="Hall N."/>
            <person name="Watson M."/>
            <person name="Adriaenssens E.M."/>
            <person name="Foster-Nyarko E."/>
            <person name="Jarju S."/>
            <person name="Secka A."/>
            <person name="Antonio M."/>
            <person name="Oren A."/>
            <person name="Chaudhuri R.R."/>
            <person name="La Ragione R."/>
            <person name="Hildebrand F."/>
            <person name="Pallen M.J."/>
        </authorList>
    </citation>
    <scope>NUCLEOTIDE SEQUENCE</scope>
    <source>
        <strain evidence="18">CHK160-1198</strain>
    </source>
</reference>
<evidence type="ECO:0000256" key="6">
    <source>
        <dbReference type="ARBA" id="ARBA00023244"/>
    </source>
</evidence>
<comment type="domain">
    <text evidence="9">Possesses an unusual extended V-shaped dimeric structure with each monomer consisting of three distinct domains arranged along a curved 'spinal' alpha-helix. The N-terminal catalytic domain specifically recognizes the glutamate moiety of the substrate. The second domain is the NADPH-binding domain, and the third C-terminal domain is responsible for dimerization.</text>
</comment>
<dbReference type="PANTHER" id="PTHR43013">
    <property type="entry name" value="GLUTAMYL-TRNA REDUCTASE"/>
    <property type="match status" value="1"/>
</dbReference>
<dbReference type="HAMAP" id="MF_00087">
    <property type="entry name" value="Glu_tRNA_reductase"/>
    <property type="match status" value="1"/>
</dbReference>
<accession>A0A9D1MN91</accession>
<dbReference type="CDD" id="cd05213">
    <property type="entry name" value="NAD_bind_Glutamyl_tRNA_reduct"/>
    <property type="match status" value="1"/>
</dbReference>
<dbReference type="Pfam" id="PF00745">
    <property type="entry name" value="GlutR_dimer"/>
    <property type="match status" value="1"/>
</dbReference>
<dbReference type="SUPFAM" id="SSF51735">
    <property type="entry name" value="NAD(P)-binding Rossmann-fold domains"/>
    <property type="match status" value="1"/>
</dbReference>
<dbReference type="Pfam" id="PF05201">
    <property type="entry name" value="GlutR_N"/>
    <property type="match status" value="1"/>
</dbReference>
<keyword evidence="5 9" id="KW-0560">Oxidoreductase</keyword>
<feature type="domain" description="Glutamyl-tRNA reductase N-terminal" evidence="17">
    <location>
        <begin position="7"/>
        <end position="155"/>
    </location>
</feature>
<dbReference type="GO" id="GO:0050661">
    <property type="term" value="F:NADP binding"/>
    <property type="evidence" value="ECO:0007669"/>
    <property type="project" value="InterPro"/>
</dbReference>
<comment type="similarity">
    <text evidence="2 9 14">Belongs to the glutamyl-tRNA reductase family.</text>
</comment>
<proteinExistence type="inferred from homology"/>
<dbReference type="InterPro" id="IPR018214">
    <property type="entry name" value="GluRdtase_CS"/>
</dbReference>
<dbReference type="PROSITE" id="PS00747">
    <property type="entry name" value="GLUTR"/>
    <property type="match status" value="1"/>
</dbReference>
<dbReference type="SUPFAM" id="SSF69075">
    <property type="entry name" value="Glutamyl tRNA-reductase dimerization domain"/>
    <property type="match status" value="1"/>
</dbReference>
<evidence type="ECO:0000313" key="18">
    <source>
        <dbReference type="EMBL" id="HIU63446.1"/>
    </source>
</evidence>
<evidence type="ECO:0000256" key="1">
    <source>
        <dbReference type="ARBA" id="ARBA00005059"/>
    </source>
</evidence>
<evidence type="ECO:0000256" key="3">
    <source>
        <dbReference type="ARBA" id="ARBA00012970"/>
    </source>
</evidence>
<dbReference type="InterPro" id="IPR036291">
    <property type="entry name" value="NAD(P)-bd_dom_sf"/>
</dbReference>
<keyword evidence="4 9" id="KW-0521">NADP</keyword>
<dbReference type="SUPFAM" id="SSF69742">
    <property type="entry name" value="Glutamyl tRNA-reductase catalytic, N-terminal domain"/>
    <property type="match status" value="1"/>
</dbReference>
<dbReference type="Proteomes" id="UP000824099">
    <property type="component" value="Unassembled WGS sequence"/>
</dbReference>
<evidence type="ECO:0000256" key="11">
    <source>
        <dbReference type="PIRSR" id="PIRSR000445-2"/>
    </source>
</evidence>
<evidence type="ECO:0000256" key="10">
    <source>
        <dbReference type="PIRSR" id="PIRSR000445-1"/>
    </source>
</evidence>
<protein>
    <recommendedName>
        <fullName evidence="8 9">Glutamyl-tRNA reductase</fullName>
        <shortName evidence="9">GluTR</shortName>
        <ecNumber evidence="3 9">1.2.1.70</ecNumber>
    </recommendedName>
</protein>
<evidence type="ECO:0000256" key="2">
    <source>
        <dbReference type="ARBA" id="ARBA00005916"/>
    </source>
</evidence>
<dbReference type="InterPro" id="IPR036453">
    <property type="entry name" value="GluRdtase_dimer_dom_sf"/>
</dbReference>
<dbReference type="InterPro" id="IPR000343">
    <property type="entry name" value="4pyrrol_synth_GluRdtase"/>
</dbReference>
<dbReference type="InterPro" id="IPR006151">
    <property type="entry name" value="Shikm_DH/Glu-tRNA_Rdtase"/>
</dbReference>
<feature type="binding site" evidence="9 11">
    <location>
        <position position="108"/>
    </location>
    <ligand>
        <name>substrate</name>
    </ligand>
</feature>
<dbReference type="PANTHER" id="PTHR43013:SF1">
    <property type="entry name" value="GLUTAMYL-TRNA REDUCTASE"/>
    <property type="match status" value="1"/>
</dbReference>
<gene>
    <name evidence="9" type="primary">hemA</name>
    <name evidence="18" type="ORF">IAB06_00180</name>
</gene>
<dbReference type="GO" id="GO:0019353">
    <property type="term" value="P:protoporphyrinogen IX biosynthetic process from glutamate"/>
    <property type="evidence" value="ECO:0007669"/>
    <property type="project" value="TreeGrafter"/>
</dbReference>
<dbReference type="Gene3D" id="3.40.50.720">
    <property type="entry name" value="NAD(P)-binding Rossmann-like Domain"/>
    <property type="match status" value="1"/>
</dbReference>
<organism evidence="18 19">
    <name type="scientific">Candidatus Avacidaminococcus intestinavium</name>
    <dbReference type="NCBI Taxonomy" id="2840684"/>
    <lineage>
        <taxon>Bacteria</taxon>
        <taxon>Bacillati</taxon>
        <taxon>Bacillota</taxon>
        <taxon>Negativicutes</taxon>
        <taxon>Acidaminococcales</taxon>
        <taxon>Acidaminococcaceae</taxon>
        <taxon>Acidaminococcaceae incertae sedis</taxon>
        <taxon>Candidatus Avacidaminococcus</taxon>
    </lineage>
</organism>
<dbReference type="GO" id="GO:0008883">
    <property type="term" value="F:glutamyl-tRNA reductase activity"/>
    <property type="evidence" value="ECO:0007669"/>
    <property type="project" value="UniProtKB-UniRule"/>
</dbReference>
<feature type="site" description="Important for activity" evidence="9 13">
    <location>
        <position position="98"/>
    </location>
</feature>
<comment type="miscellaneous">
    <text evidence="9">During catalysis, the active site Cys acts as a nucleophile attacking the alpha-carbonyl group of tRNA-bound glutamate with the formation of a thioester intermediate between enzyme and glutamate, and the concomitant release of tRNA(Glu). The thioester intermediate is finally reduced by direct hydride transfer from NADPH, to form the product GSA.</text>
</comment>
<evidence type="ECO:0000256" key="12">
    <source>
        <dbReference type="PIRSR" id="PIRSR000445-3"/>
    </source>
</evidence>
<comment type="catalytic activity">
    <reaction evidence="7 9 14">
        <text>(S)-4-amino-5-oxopentanoate + tRNA(Glu) + NADP(+) = L-glutamyl-tRNA(Glu) + NADPH + H(+)</text>
        <dbReference type="Rhea" id="RHEA:12344"/>
        <dbReference type="Rhea" id="RHEA-COMP:9663"/>
        <dbReference type="Rhea" id="RHEA-COMP:9680"/>
        <dbReference type="ChEBI" id="CHEBI:15378"/>
        <dbReference type="ChEBI" id="CHEBI:57501"/>
        <dbReference type="ChEBI" id="CHEBI:57783"/>
        <dbReference type="ChEBI" id="CHEBI:58349"/>
        <dbReference type="ChEBI" id="CHEBI:78442"/>
        <dbReference type="ChEBI" id="CHEBI:78520"/>
        <dbReference type="EC" id="1.2.1.70"/>
    </reaction>
</comment>
<feature type="domain" description="Quinate/shikimate 5-dehydrogenase/glutamyl-tRNA reductase" evidence="16">
    <location>
        <begin position="171"/>
        <end position="304"/>
    </location>
</feature>
<evidence type="ECO:0000256" key="7">
    <source>
        <dbReference type="ARBA" id="ARBA00047464"/>
    </source>
</evidence>
<evidence type="ECO:0000256" key="9">
    <source>
        <dbReference type="HAMAP-Rule" id="MF_00087"/>
    </source>
</evidence>